<evidence type="ECO:0008006" key="4">
    <source>
        <dbReference type="Google" id="ProtNLM"/>
    </source>
</evidence>
<organism evidence="2 3">
    <name type="scientific">Folsomia candida</name>
    <name type="common">Springtail</name>
    <dbReference type="NCBI Taxonomy" id="158441"/>
    <lineage>
        <taxon>Eukaryota</taxon>
        <taxon>Metazoa</taxon>
        <taxon>Ecdysozoa</taxon>
        <taxon>Arthropoda</taxon>
        <taxon>Hexapoda</taxon>
        <taxon>Collembola</taxon>
        <taxon>Entomobryomorpha</taxon>
        <taxon>Isotomoidea</taxon>
        <taxon>Isotomidae</taxon>
        <taxon>Proisotominae</taxon>
        <taxon>Folsomia</taxon>
    </lineage>
</organism>
<name>A0A226CYS4_FOLCA</name>
<dbReference type="EMBL" id="LNIX01000045">
    <property type="protein sequence ID" value="OXA38462.1"/>
    <property type="molecule type" value="Genomic_DNA"/>
</dbReference>
<dbReference type="InterPro" id="IPR036047">
    <property type="entry name" value="F-box-like_dom_sf"/>
</dbReference>
<dbReference type="AlphaFoldDB" id="A0A226CYS4"/>
<reference evidence="2 3" key="1">
    <citation type="submission" date="2015-12" db="EMBL/GenBank/DDBJ databases">
        <title>The genome of Folsomia candida.</title>
        <authorList>
            <person name="Faddeeva A."/>
            <person name="Derks M.F."/>
            <person name="Anvar Y."/>
            <person name="Smit S."/>
            <person name="Van Straalen N."/>
            <person name="Roelofs D."/>
        </authorList>
    </citation>
    <scope>NUCLEOTIDE SEQUENCE [LARGE SCALE GENOMIC DNA]</scope>
    <source>
        <strain evidence="2 3">VU population</strain>
        <tissue evidence="2">Whole body</tissue>
    </source>
</reference>
<comment type="caution">
    <text evidence="2">The sequence shown here is derived from an EMBL/GenBank/DDBJ whole genome shotgun (WGS) entry which is preliminary data.</text>
</comment>
<sequence>MAHFDGQLLMRTIKGVPCCTWCRFGELPSFIRQIGGKSWKPFAILPNIEGQKFTIGETFTSREEDGEFLLWKRPMKGKLKITTGGNLPVCEIICAENKYWVSPLLSGREVVSVNDIEIKGRTELKFGDYLSLGVEATRAEVENWKRRFRFPDNDDEMPGWAKLELDAFQSTHRLVLLFQRREYDFDPFWRRVLEHRRQKEKMSEKGTDADMTLERVEEKKEAGFVPYLDDLVVSRILSYLPFNDVKNVRFLSKVWNQEALRLIEKKGIVNFDFSLGHKKLDDSTKLFRYNYEMQDNPIPHWRIIIPCIGSNEEIRPAQGEKVIADFHKFLGLKKHNVTSLDFSGTIASKSDYDEQIRILEMCPTQTIQSFELGWTWVQNEASGRVDTFPKSIQFTNLKTFVLSMDVGHSSGRSSGLFFPDPMVEPIPFCCQGSEPFENLEEITIQRNITPKGLEFLNKLEKPLEKMNIGKFEDWKEPEYLEFERLLRNHAQTLTSLKIRIGNCVESNTILNLPVFPALKKLHVAKEPWDAQDKTFPIKVTFDGVNDVSYVKHFPSLVFLKLGEDDRRFRVRFNDNEDDDICHAFLPLGGHGEDGDAGFQVCKTLRRLDLPTEATLASGSLVARAGEIARMFPNVHNPWIDKARESSETPTEQVSSN</sequence>
<dbReference type="EMBL" id="LNIX01000045">
    <property type="protein sequence ID" value="OXA38458.1"/>
    <property type="molecule type" value="Genomic_DNA"/>
</dbReference>
<dbReference type="Proteomes" id="UP000198287">
    <property type="component" value="Unassembled WGS sequence"/>
</dbReference>
<accession>A0A226CYS4</accession>
<evidence type="ECO:0000313" key="1">
    <source>
        <dbReference type="EMBL" id="OXA38458.1"/>
    </source>
</evidence>
<dbReference type="SUPFAM" id="SSF81383">
    <property type="entry name" value="F-box domain"/>
    <property type="match status" value="1"/>
</dbReference>
<evidence type="ECO:0000313" key="3">
    <source>
        <dbReference type="Proteomes" id="UP000198287"/>
    </source>
</evidence>
<gene>
    <name evidence="2" type="ORF">Fcan01_26703</name>
    <name evidence="1" type="ORF">Fcan01_26707</name>
</gene>
<keyword evidence="3" id="KW-1185">Reference proteome</keyword>
<protein>
    <recommendedName>
        <fullName evidence="4">F-box domain-containing protein</fullName>
    </recommendedName>
</protein>
<proteinExistence type="predicted"/>
<evidence type="ECO:0000313" key="2">
    <source>
        <dbReference type="EMBL" id="OXA38462.1"/>
    </source>
</evidence>